<dbReference type="InterPro" id="IPR002509">
    <property type="entry name" value="NODB_dom"/>
</dbReference>
<evidence type="ECO:0000259" key="3">
    <source>
        <dbReference type="PROSITE" id="PS51677"/>
    </source>
</evidence>
<dbReference type="CDD" id="cd10918">
    <property type="entry name" value="CE4_NodB_like_5s_6s"/>
    <property type="match status" value="1"/>
</dbReference>
<dbReference type="PANTHER" id="PTHR34216">
    <property type="match status" value="1"/>
</dbReference>
<protein>
    <submittedName>
        <fullName evidence="4">Polysaccharide deacetylase family protein</fullName>
    </submittedName>
</protein>
<reference evidence="4 5" key="1">
    <citation type="submission" date="2022-04" db="EMBL/GenBank/DDBJ databases">
        <title>Positive selection, recombination, and allopatry shape intraspecific diversity of widespread and dominant cyanobacteria.</title>
        <authorList>
            <person name="Wei J."/>
            <person name="Shu W."/>
            <person name="Hu C."/>
        </authorList>
    </citation>
    <scope>NUCLEOTIDE SEQUENCE [LARGE SCALE GENOMIC DNA]</scope>
    <source>
        <strain evidence="4 5">DQ-A4</strain>
    </source>
</reference>
<dbReference type="InterPro" id="IPR011330">
    <property type="entry name" value="Glyco_hydro/deAcase_b/a-brl"/>
</dbReference>
<dbReference type="Proteomes" id="UP001482513">
    <property type="component" value="Unassembled WGS sequence"/>
</dbReference>
<evidence type="ECO:0000256" key="1">
    <source>
        <dbReference type="ARBA" id="ARBA00004613"/>
    </source>
</evidence>
<keyword evidence="5" id="KW-1185">Reference proteome</keyword>
<proteinExistence type="predicted"/>
<dbReference type="InterPro" id="IPR018711">
    <property type="entry name" value="NAGPA"/>
</dbReference>
<dbReference type="InterPro" id="IPR051398">
    <property type="entry name" value="Polysacch_Deacetylase"/>
</dbReference>
<dbReference type="SUPFAM" id="SSF88713">
    <property type="entry name" value="Glycoside hydrolase/deacetylase"/>
    <property type="match status" value="1"/>
</dbReference>
<evidence type="ECO:0000256" key="2">
    <source>
        <dbReference type="ARBA" id="ARBA00022729"/>
    </source>
</evidence>
<gene>
    <name evidence="4" type="ORF">NC992_14295</name>
</gene>
<evidence type="ECO:0000313" key="4">
    <source>
        <dbReference type="EMBL" id="MEP0948052.1"/>
    </source>
</evidence>
<evidence type="ECO:0000313" key="5">
    <source>
        <dbReference type="Proteomes" id="UP001482513"/>
    </source>
</evidence>
<comment type="subcellular location">
    <subcellularLocation>
        <location evidence="1">Secreted</location>
    </subcellularLocation>
</comment>
<comment type="caution">
    <text evidence="4">The sequence shown here is derived from an EMBL/GenBank/DDBJ whole genome shotgun (WGS) entry which is preliminary data.</text>
</comment>
<dbReference type="Pfam" id="PF09992">
    <property type="entry name" value="NAGPA"/>
    <property type="match status" value="1"/>
</dbReference>
<name>A0ABV0K5L5_9CYAN</name>
<feature type="domain" description="NodB homology" evidence="3">
    <location>
        <begin position="216"/>
        <end position="415"/>
    </location>
</feature>
<dbReference type="Gene3D" id="3.20.20.370">
    <property type="entry name" value="Glycoside hydrolase/deacetylase"/>
    <property type="match status" value="1"/>
</dbReference>
<organism evidence="4 5">
    <name type="scientific">Leptolyngbya subtilissima DQ-A4</name>
    <dbReference type="NCBI Taxonomy" id="2933933"/>
    <lineage>
        <taxon>Bacteria</taxon>
        <taxon>Bacillati</taxon>
        <taxon>Cyanobacteriota</taxon>
        <taxon>Cyanophyceae</taxon>
        <taxon>Leptolyngbyales</taxon>
        <taxon>Leptolyngbyaceae</taxon>
        <taxon>Leptolyngbya group</taxon>
        <taxon>Leptolyngbya</taxon>
    </lineage>
</organism>
<sequence>MGLRRGLTWWGVAAMVKGKKKTDGAKPSKVRTLVTLGSGAFLLGAAVPLAGALSTGLISIGSVGLAAPAALDQPQALNPSFLTLADAPGVDAFPTVVSSERLCRRPAGLNQAEISSATAGESLFHGSSPSTAVTQAVEALAQLGAAPWPSIHPLAAEARVPVLMYHDVLDPPEVFFDLTPADFEAHLKTILDNGLTPISPDQLVQHLRTGVALPEKPVLITFDDGYLGHYEHVYPLLQKYQVPATFFVFPGKVDGTVAGRSTLTWDQLKTMAADPLVTIASHSVTHPPDLRTLSDEDLVYEVVESKRQLEAQLGIPIEYFGYPTGHYDERVAQAVADAGYLAGFTMRESDEKFAGASESLLAIERFGQSNLQSLLEVAWGGPTAAGVMPVAADSAFNFATPVAVQKIDRDDQSFSLISGGHPVTIHANSRYQLPEMLAGSNVAGAVDGGFFSLKYLDSNVMIGPVLSQSTRQFVPGYPGETPKLNSRPLVLIAPNEVQFVPFDATRHNTLAGLAQQLPGVTDAFVAAGWLVKDGLPQPASSFGTLFDYDARRHRAFWGINTAGQPVVGVTHTMVDSVQLGELLHQAGLRDAVMLDSGASTSLAYQGDSLVGYIPRPVPHVLGLVPPEANDGSPCPLVLDQENPTTIKR</sequence>
<dbReference type="EMBL" id="JAMPKX010000006">
    <property type="protein sequence ID" value="MEP0948052.1"/>
    <property type="molecule type" value="Genomic_DNA"/>
</dbReference>
<dbReference type="Pfam" id="PF01522">
    <property type="entry name" value="Polysacc_deac_1"/>
    <property type="match status" value="1"/>
</dbReference>
<accession>A0ABV0K5L5</accession>
<dbReference type="PANTHER" id="PTHR34216:SF3">
    <property type="entry name" value="POLY-BETA-1,6-N-ACETYL-D-GLUCOSAMINE N-DEACETYLASE"/>
    <property type="match status" value="1"/>
</dbReference>
<dbReference type="PROSITE" id="PS51677">
    <property type="entry name" value="NODB"/>
    <property type="match status" value="1"/>
</dbReference>
<keyword evidence="2" id="KW-0732">Signal</keyword>
<dbReference type="RefSeq" id="WP_348251306.1">
    <property type="nucleotide sequence ID" value="NZ_JAMPKX010000006.1"/>
</dbReference>